<dbReference type="SUPFAM" id="SSF50998">
    <property type="entry name" value="Quinoprotein alcohol dehydrogenase-like"/>
    <property type="match status" value="1"/>
</dbReference>
<name>A0AAW1PI95_9CHLO</name>
<dbReference type="AlphaFoldDB" id="A0AAW1PI95"/>
<dbReference type="PANTHER" id="PTHR31913:SF0">
    <property type="entry name" value="VACUOLAR IMPORT AND DEGRADATION PROTEIN 27"/>
    <property type="match status" value="1"/>
</dbReference>
<dbReference type="InterPro" id="IPR011047">
    <property type="entry name" value="Quinoprotein_ADH-like_sf"/>
</dbReference>
<feature type="region of interest" description="Disordered" evidence="1">
    <location>
        <begin position="1"/>
        <end position="28"/>
    </location>
</feature>
<proteinExistence type="predicted"/>
<feature type="domain" description="Vacuolar import/degradation Vid27 C-terminal" evidence="2">
    <location>
        <begin position="197"/>
        <end position="506"/>
    </location>
</feature>
<dbReference type="GO" id="GO:0005634">
    <property type="term" value="C:nucleus"/>
    <property type="evidence" value="ECO:0007669"/>
    <property type="project" value="TreeGrafter"/>
</dbReference>
<organism evidence="4 5">
    <name type="scientific">Symbiochloris irregularis</name>
    <dbReference type="NCBI Taxonomy" id="706552"/>
    <lineage>
        <taxon>Eukaryota</taxon>
        <taxon>Viridiplantae</taxon>
        <taxon>Chlorophyta</taxon>
        <taxon>core chlorophytes</taxon>
        <taxon>Trebouxiophyceae</taxon>
        <taxon>Trebouxiales</taxon>
        <taxon>Trebouxiaceae</taxon>
        <taxon>Symbiochloris</taxon>
    </lineage>
</organism>
<dbReference type="Gene3D" id="2.130.10.10">
    <property type="entry name" value="YVTN repeat-like/Quinoprotein amine dehydrogenase"/>
    <property type="match status" value="1"/>
</dbReference>
<protein>
    <recommendedName>
        <fullName evidence="6">Vacuolar import/degradation Vid27 C-terminal domain-containing protein</fullName>
    </recommendedName>
</protein>
<dbReference type="InterPro" id="IPR015943">
    <property type="entry name" value="WD40/YVTN_repeat-like_dom_sf"/>
</dbReference>
<dbReference type="PANTHER" id="PTHR31913">
    <property type="entry name" value="VACUOLAR IMPORT AND DEGRADATION PROTEIN 27"/>
    <property type="match status" value="1"/>
</dbReference>
<gene>
    <name evidence="4" type="ORF">WJX73_007383</name>
</gene>
<dbReference type="InterPro" id="IPR013863">
    <property type="entry name" value="VID27_C"/>
</dbReference>
<sequence length="575" mass="63195">MGTNVSKQPEPVPEDVAESSGPITPGQDTVKLFKYDEAGRSWDTISASCSPHFYDRNEDSATSAKDWALEAADLDCRVMDDFSSEPAVARVIIKDDSNAVWALKFPSARHMDGFLTEYNGKLFENVYGKESKPENLAKLFGEDNCLNLGQQETLESQNAWYREAMDTEATPAKEERLRKDREVAARDAISGVRMGVGDRSYLVREGQIDVLRNVHGGVQDAEVSFAFTPPGQSRPPRGGALSGTTYTPSKLMLTHGERRMNMLTPDRANKVLNADLETGKVVSEWGFQKDGIDVEMRDVTNDTKAAQMDERNTFLGIGQNRLVKWDMRDPSGVVQEMNSPPIVGYAGGKDYARNTNFTCMATSGDGYVVVGAHDGQVRLYSERTLTRANTAIPGLGAPISSVDVTYDGKWVVATTKSYIMVVNTSFQDKNGKQSCAFTSRMGARGPKPRLLRLKPEDVAVVQGAPLQKGKFTWVTEAGRQERWIVASVGNYSVLWNFKTVQRAKPDVVSYGGLTTVSSYHLIPKSDAVVDSVFMHDKYASPTKTPGLPSQGNDDAAMVILTKHKVFSMADDSDED</sequence>
<dbReference type="InterPro" id="IPR040458">
    <property type="entry name" value="Vid27"/>
</dbReference>
<evidence type="ECO:0000259" key="3">
    <source>
        <dbReference type="Pfam" id="PF23581"/>
    </source>
</evidence>
<dbReference type="GO" id="GO:0005737">
    <property type="term" value="C:cytoplasm"/>
    <property type="evidence" value="ECO:0007669"/>
    <property type="project" value="TreeGrafter"/>
</dbReference>
<evidence type="ECO:0000313" key="4">
    <source>
        <dbReference type="EMBL" id="KAK9809515.1"/>
    </source>
</evidence>
<evidence type="ECO:0000256" key="1">
    <source>
        <dbReference type="SAM" id="MobiDB-lite"/>
    </source>
</evidence>
<dbReference type="InterPro" id="IPR055559">
    <property type="entry name" value="CYPRO4_DUF7135"/>
</dbReference>
<accession>A0AAW1PI95</accession>
<comment type="caution">
    <text evidence="4">The sequence shown here is derived from an EMBL/GenBank/DDBJ whole genome shotgun (WGS) entry which is preliminary data.</text>
</comment>
<keyword evidence="5" id="KW-1185">Reference proteome</keyword>
<dbReference type="EMBL" id="JALJOQ010000019">
    <property type="protein sequence ID" value="KAK9809515.1"/>
    <property type="molecule type" value="Genomic_DNA"/>
</dbReference>
<reference evidence="4 5" key="1">
    <citation type="journal article" date="2024" name="Nat. Commun.">
        <title>Phylogenomics reveals the evolutionary origins of lichenization in chlorophyte algae.</title>
        <authorList>
            <person name="Puginier C."/>
            <person name="Libourel C."/>
            <person name="Otte J."/>
            <person name="Skaloud P."/>
            <person name="Haon M."/>
            <person name="Grisel S."/>
            <person name="Petersen M."/>
            <person name="Berrin J.G."/>
            <person name="Delaux P.M."/>
            <person name="Dal Grande F."/>
            <person name="Keller J."/>
        </authorList>
    </citation>
    <scope>NUCLEOTIDE SEQUENCE [LARGE SCALE GENOMIC DNA]</scope>
    <source>
        <strain evidence="4 5">SAG 2036</strain>
    </source>
</reference>
<feature type="region of interest" description="Disordered" evidence="1">
    <location>
        <begin position="228"/>
        <end position="247"/>
    </location>
</feature>
<dbReference type="Pfam" id="PF08553">
    <property type="entry name" value="VID27"/>
    <property type="match status" value="1"/>
</dbReference>
<dbReference type="Pfam" id="PF23581">
    <property type="entry name" value="DUF7135"/>
    <property type="match status" value="1"/>
</dbReference>
<feature type="domain" description="DUF7135" evidence="3">
    <location>
        <begin position="60"/>
        <end position="141"/>
    </location>
</feature>
<dbReference type="Proteomes" id="UP001465755">
    <property type="component" value="Unassembled WGS sequence"/>
</dbReference>
<evidence type="ECO:0000259" key="2">
    <source>
        <dbReference type="Pfam" id="PF08553"/>
    </source>
</evidence>
<evidence type="ECO:0000313" key="5">
    <source>
        <dbReference type="Proteomes" id="UP001465755"/>
    </source>
</evidence>
<evidence type="ECO:0008006" key="6">
    <source>
        <dbReference type="Google" id="ProtNLM"/>
    </source>
</evidence>